<evidence type="ECO:0000256" key="1">
    <source>
        <dbReference type="SAM" id="MobiDB-lite"/>
    </source>
</evidence>
<dbReference type="Proteomes" id="UP000326695">
    <property type="component" value="Chromosome"/>
</dbReference>
<feature type="chain" id="PRO_5043511193" evidence="2">
    <location>
        <begin position="24"/>
        <end position="196"/>
    </location>
</feature>
<evidence type="ECO:0000313" key="3">
    <source>
        <dbReference type="EMBL" id="QED92716.1"/>
    </source>
</evidence>
<evidence type="ECO:0000313" key="4">
    <source>
        <dbReference type="Proteomes" id="UP000326695"/>
    </source>
</evidence>
<feature type="region of interest" description="Disordered" evidence="1">
    <location>
        <begin position="39"/>
        <end position="196"/>
    </location>
</feature>
<keyword evidence="4" id="KW-1185">Reference proteome</keyword>
<evidence type="ECO:0000256" key="2">
    <source>
        <dbReference type="SAM" id="SignalP"/>
    </source>
</evidence>
<name>A0AAX1F9K0_9NEIS</name>
<proteinExistence type="predicted"/>
<organism evidence="3 4">
    <name type="scientific">Eikenella exigua</name>
    <dbReference type="NCBI Taxonomy" id="2528037"/>
    <lineage>
        <taxon>Bacteria</taxon>
        <taxon>Pseudomonadati</taxon>
        <taxon>Pseudomonadota</taxon>
        <taxon>Betaproteobacteria</taxon>
        <taxon>Neisseriales</taxon>
        <taxon>Neisseriaceae</taxon>
        <taxon>Eikenella</taxon>
    </lineage>
</organism>
<protein>
    <submittedName>
        <fullName evidence="3">Uncharacterized protein</fullName>
    </submittedName>
</protein>
<feature type="compositionally biased region" description="Pro residues" evidence="1">
    <location>
        <begin position="39"/>
        <end position="49"/>
    </location>
</feature>
<gene>
    <name evidence="3" type="ORF">EZJ17_08965</name>
</gene>
<dbReference type="EMBL" id="CP038018">
    <property type="protein sequence ID" value="QED92716.1"/>
    <property type="molecule type" value="Genomic_DNA"/>
</dbReference>
<dbReference type="PROSITE" id="PS51257">
    <property type="entry name" value="PROKAR_LIPOPROTEIN"/>
    <property type="match status" value="1"/>
</dbReference>
<feature type="signal peptide" evidence="2">
    <location>
        <begin position="1"/>
        <end position="23"/>
    </location>
</feature>
<keyword evidence="2" id="KW-0732">Signal</keyword>
<feature type="compositionally biased region" description="Pro residues" evidence="1">
    <location>
        <begin position="101"/>
        <end position="125"/>
    </location>
</feature>
<dbReference type="AlphaFoldDB" id="A0AAX1F9K0"/>
<feature type="compositionally biased region" description="Pro residues" evidence="1">
    <location>
        <begin position="177"/>
        <end position="187"/>
    </location>
</feature>
<feature type="compositionally biased region" description="Polar residues" evidence="1">
    <location>
        <begin position="142"/>
        <end position="155"/>
    </location>
</feature>
<sequence length="196" mass="21062">MPIRTLFKALAAFALTLFIAACSGGGTPEKTAEQFIRQPPHPRAQPQPFLPHRHRGANPARSMDCPRHHRRRSRPSQPSPAHPAGRIRRAPPLPADRLRPLPLPQPRTTPRPKPAAPSASPPAPNSPTTAPSSCSMPYAPKNQPSIHPGNISTWPYSAANISFPKPSPKAISNGSPSSPPKPPPPMPARADNPAFR</sequence>
<dbReference type="KEGG" id="eex:EZJ17_08965"/>
<reference evidence="4" key="1">
    <citation type="journal article" date="2019" name="J. Anim. Genet.">
        <title>Description and whole genome sequencing of Eikenella exigua sp. nov., isolated from brain abscess and blood.</title>
        <authorList>
            <person name="Stormo K.A."/>
            <person name="Nygaard R.M."/>
            <person name="Bruvold T.S."/>
            <person name="Dimmen G."/>
            <person name="Lindemann P.C."/>
            <person name="Jordal S."/>
            <person name="Kommedal O."/>
        </authorList>
    </citation>
    <scope>NUCLEOTIDE SEQUENCE [LARGE SCALE GENOMIC DNA]</scope>
    <source>
        <strain evidence="4">PXX</strain>
    </source>
</reference>
<accession>A0AAX1F9K0</accession>